<evidence type="ECO:0008006" key="4">
    <source>
        <dbReference type="Google" id="ProtNLM"/>
    </source>
</evidence>
<name>A0A953NE98_9MOLU</name>
<evidence type="ECO:0000313" key="2">
    <source>
        <dbReference type="EMBL" id="MBZ4195353.1"/>
    </source>
</evidence>
<dbReference type="Proteomes" id="UP000772186">
    <property type="component" value="Unassembled WGS sequence"/>
</dbReference>
<organism evidence="2 3">
    <name type="scientific">Mycoplasma tauri</name>
    <dbReference type="NCBI Taxonomy" id="547987"/>
    <lineage>
        <taxon>Bacteria</taxon>
        <taxon>Bacillati</taxon>
        <taxon>Mycoplasmatota</taxon>
        <taxon>Mollicutes</taxon>
        <taxon>Mycoplasmataceae</taxon>
        <taxon>Mycoplasma</taxon>
    </lineage>
</organism>
<dbReference type="AlphaFoldDB" id="A0A953NE98"/>
<feature type="transmembrane region" description="Helical" evidence="1">
    <location>
        <begin position="177"/>
        <end position="194"/>
    </location>
</feature>
<feature type="transmembrane region" description="Helical" evidence="1">
    <location>
        <begin position="91"/>
        <end position="107"/>
    </location>
</feature>
<evidence type="ECO:0000313" key="3">
    <source>
        <dbReference type="Proteomes" id="UP000772186"/>
    </source>
</evidence>
<keyword evidence="1" id="KW-0812">Transmembrane</keyword>
<protein>
    <recommendedName>
        <fullName evidence="4">YwaF family protein</fullName>
    </recommendedName>
</protein>
<sequence length="295" mass="34381">MWTKLNGFLNHTHEIPAIGGMQHILYICTAITLVLFMIFAFNRANRKSIRGAIIFTWVFIFLNEIIFNQFAEISRVQTTEGAAYNTKYLPVQISSLLLWILPFYFCIPNKKWEKFMLPTIGISSVTIGGTILAYPAFVFTEYLANNAYFIIQAVFSFSLGMYIILKGILDPRKWETYLWHMLFISGIIIISIILNEIVYHSNASENIKENLNFMYISHRTEVFPYFADLIKLNSSIADVKTNLIIFVFLFVFGIMFVSILIYLVFFFMFRPFVKEIDDRIFENKIASEKRRTIAS</sequence>
<keyword evidence="3" id="KW-1185">Reference proteome</keyword>
<dbReference type="EMBL" id="JAIQBY010000007">
    <property type="protein sequence ID" value="MBZ4195353.1"/>
    <property type="molecule type" value="Genomic_DNA"/>
</dbReference>
<keyword evidence="1" id="KW-0472">Membrane</keyword>
<feature type="transmembrane region" description="Helical" evidence="1">
    <location>
        <begin position="146"/>
        <end position="165"/>
    </location>
</feature>
<feature type="transmembrane region" description="Helical" evidence="1">
    <location>
        <begin position="119"/>
        <end position="140"/>
    </location>
</feature>
<gene>
    <name evidence="2" type="ORF">LAD73_01295</name>
</gene>
<proteinExistence type="predicted"/>
<reference evidence="2 3" key="1">
    <citation type="submission" date="2021-09" db="EMBL/GenBank/DDBJ databases">
        <title>WGS of Mycoplasma sp. Zaradi2 strains.</title>
        <authorList>
            <person name="Spergser J."/>
        </authorList>
    </citation>
    <scope>NUCLEOTIDE SEQUENCE [LARGE SCALE GENOMIC DNA]</scope>
    <source>
        <strain evidence="2 3">1331</strain>
    </source>
</reference>
<comment type="caution">
    <text evidence="2">The sequence shown here is derived from an EMBL/GenBank/DDBJ whole genome shotgun (WGS) entry which is preliminary data.</text>
</comment>
<feature type="transmembrane region" description="Helical" evidence="1">
    <location>
        <begin position="243"/>
        <end position="269"/>
    </location>
</feature>
<evidence type="ECO:0000256" key="1">
    <source>
        <dbReference type="SAM" id="Phobius"/>
    </source>
</evidence>
<feature type="transmembrane region" description="Helical" evidence="1">
    <location>
        <begin position="20"/>
        <end position="41"/>
    </location>
</feature>
<feature type="transmembrane region" description="Helical" evidence="1">
    <location>
        <begin position="53"/>
        <end position="71"/>
    </location>
</feature>
<accession>A0A953NE98</accession>
<keyword evidence="1" id="KW-1133">Transmembrane helix</keyword>